<dbReference type="Gene3D" id="2.30.280.10">
    <property type="entry name" value="SRA-YDG"/>
    <property type="match status" value="1"/>
</dbReference>
<dbReference type="Proteomes" id="UP001194468">
    <property type="component" value="Unassembled WGS sequence"/>
</dbReference>
<reference evidence="5" key="1">
    <citation type="submission" date="2019-10" db="EMBL/GenBank/DDBJ databases">
        <authorList>
            <consortium name="DOE Joint Genome Institute"/>
            <person name="Kuo A."/>
            <person name="Miyauchi S."/>
            <person name="Kiss E."/>
            <person name="Drula E."/>
            <person name="Kohler A."/>
            <person name="Sanchez-Garcia M."/>
            <person name="Andreopoulos B."/>
            <person name="Barry K.W."/>
            <person name="Bonito G."/>
            <person name="Buee M."/>
            <person name="Carver A."/>
            <person name="Chen C."/>
            <person name="Cichocki N."/>
            <person name="Clum A."/>
            <person name="Culley D."/>
            <person name="Crous P.W."/>
            <person name="Fauchery L."/>
            <person name="Girlanda M."/>
            <person name="Hayes R."/>
            <person name="Keri Z."/>
            <person name="LaButti K."/>
            <person name="Lipzen A."/>
            <person name="Lombard V."/>
            <person name="Magnuson J."/>
            <person name="Maillard F."/>
            <person name="Morin E."/>
            <person name="Murat C."/>
            <person name="Nolan M."/>
            <person name="Ohm R."/>
            <person name="Pangilinan J."/>
            <person name="Pereira M."/>
            <person name="Perotto S."/>
            <person name="Peter M."/>
            <person name="Riley R."/>
            <person name="Sitrit Y."/>
            <person name="Stielow B."/>
            <person name="Szollosi G."/>
            <person name="Zifcakova L."/>
            <person name="Stursova M."/>
            <person name="Spatafora J.W."/>
            <person name="Tedersoo L."/>
            <person name="Vaario L.-M."/>
            <person name="Yamada A."/>
            <person name="Yan M."/>
            <person name="Wang P."/>
            <person name="Xu J."/>
            <person name="Bruns T."/>
            <person name="Baldrian P."/>
            <person name="Vilgalys R."/>
            <person name="Henrissat B."/>
            <person name="Grigoriev I.V."/>
            <person name="Hibbett D."/>
            <person name="Nagy L.G."/>
            <person name="Martin F.M."/>
        </authorList>
    </citation>
    <scope>NUCLEOTIDE SEQUENCE</scope>
    <source>
        <strain evidence="5">BED1</strain>
    </source>
</reference>
<evidence type="ECO:0000259" key="4">
    <source>
        <dbReference type="PROSITE" id="PS51015"/>
    </source>
</evidence>
<dbReference type="GO" id="GO:0061630">
    <property type="term" value="F:ubiquitin protein ligase activity"/>
    <property type="evidence" value="ECO:0007669"/>
    <property type="project" value="TreeGrafter"/>
</dbReference>
<accession>A0AAD4BUK0</accession>
<dbReference type="AlphaFoldDB" id="A0AAD4BUK0"/>
<reference evidence="5" key="2">
    <citation type="journal article" date="2020" name="Nat. Commun.">
        <title>Large-scale genome sequencing of mycorrhizal fungi provides insights into the early evolution of symbiotic traits.</title>
        <authorList>
            <person name="Miyauchi S."/>
            <person name="Kiss E."/>
            <person name="Kuo A."/>
            <person name="Drula E."/>
            <person name="Kohler A."/>
            <person name="Sanchez-Garcia M."/>
            <person name="Morin E."/>
            <person name="Andreopoulos B."/>
            <person name="Barry K.W."/>
            <person name="Bonito G."/>
            <person name="Buee M."/>
            <person name="Carver A."/>
            <person name="Chen C."/>
            <person name="Cichocki N."/>
            <person name="Clum A."/>
            <person name="Culley D."/>
            <person name="Crous P.W."/>
            <person name="Fauchery L."/>
            <person name="Girlanda M."/>
            <person name="Hayes R.D."/>
            <person name="Keri Z."/>
            <person name="LaButti K."/>
            <person name="Lipzen A."/>
            <person name="Lombard V."/>
            <person name="Magnuson J."/>
            <person name="Maillard F."/>
            <person name="Murat C."/>
            <person name="Nolan M."/>
            <person name="Ohm R.A."/>
            <person name="Pangilinan J."/>
            <person name="Pereira M.F."/>
            <person name="Perotto S."/>
            <person name="Peter M."/>
            <person name="Pfister S."/>
            <person name="Riley R."/>
            <person name="Sitrit Y."/>
            <person name="Stielow J.B."/>
            <person name="Szollosi G."/>
            <person name="Zifcakova L."/>
            <person name="Stursova M."/>
            <person name="Spatafora J.W."/>
            <person name="Tedersoo L."/>
            <person name="Vaario L.M."/>
            <person name="Yamada A."/>
            <person name="Yan M."/>
            <person name="Wang P."/>
            <person name="Xu J."/>
            <person name="Bruns T."/>
            <person name="Baldrian P."/>
            <person name="Vilgalys R."/>
            <person name="Dunand C."/>
            <person name="Henrissat B."/>
            <person name="Grigoriev I.V."/>
            <person name="Hibbett D."/>
            <person name="Nagy L.G."/>
            <person name="Martin F.M."/>
        </authorList>
    </citation>
    <scope>NUCLEOTIDE SEQUENCE</scope>
    <source>
        <strain evidence="5">BED1</strain>
    </source>
</reference>
<dbReference type="InterPro" id="IPR015947">
    <property type="entry name" value="PUA-like_sf"/>
</dbReference>
<feature type="region of interest" description="Disordered" evidence="3">
    <location>
        <begin position="73"/>
        <end position="94"/>
    </location>
</feature>
<dbReference type="PANTHER" id="PTHR14140:SF27">
    <property type="entry name" value="OS04G0289800 PROTEIN"/>
    <property type="match status" value="1"/>
</dbReference>
<keyword evidence="1 2" id="KW-0539">Nucleus</keyword>
<dbReference type="Pfam" id="PF02182">
    <property type="entry name" value="SAD_SRA"/>
    <property type="match status" value="1"/>
</dbReference>
<dbReference type="PANTHER" id="PTHR14140">
    <property type="entry name" value="E3 UBIQUITIN-PROTEIN LIGASE UHRF-RELATED"/>
    <property type="match status" value="1"/>
</dbReference>
<proteinExistence type="predicted"/>
<protein>
    <submittedName>
        <fullName evidence="5">PUA-like domain-containing protein</fullName>
    </submittedName>
</protein>
<keyword evidence="6" id="KW-1185">Reference proteome</keyword>
<dbReference type="InterPro" id="IPR003105">
    <property type="entry name" value="SRA_YDG"/>
</dbReference>
<evidence type="ECO:0000256" key="1">
    <source>
        <dbReference type="ARBA" id="ARBA00023242"/>
    </source>
</evidence>
<sequence>MSQDPRIYGHIPNVPVFTTFRSRDALIRAGVHGQSQAGIHGDSKDGGGAFSICVSGGYEDNVDNGETIVYVGSGGQNSRGEQTADQSFDDSRNRSLQISCETARPVRVIRGRNKKSFYAPASGYRYDGLYVVVRAEMRRGKEGHNMCFFELQRVREEGDKDLPNRRRLDTRRLARMLRQARK</sequence>
<feature type="domain" description="YDG" evidence="4">
    <location>
        <begin position="9"/>
        <end position="153"/>
    </location>
</feature>
<dbReference type="GO" id="GO:0005634">
    <property type="term" value="C:nucleus"/>
    <property type="evidence" value="ECO:0007669"/>
    <property type="project" value="UniProtKB-SubCell"/>
</dbReference>
<evidence type="ECO:0000256" key="3">
    <source>
        <dbReference type="SAM" id="MobiDB-lite"/>
    </source>
</evidence>
<organism evidence="5 6">
    <name type="scientific">Boletus edulis BED1</name>
    <dbReference type="NCBI Taxonomy" id="1328754"/>
    <lineage>
        <taxon>Eukaryota</taxon>
        <taxon>Fungi</taxon>
        <taxon>Dikarya</taxon>
        <taxon>Basidiomycota</taxon>
        <taxon>Agaricomycotina</taxon>
        <taxon>Agaricomycetes</taxon>
        <taxon>Agaricomycetidae</taxon>
        <taxon>Boletales</taxon>
        <taxon>Boletineae</taxon>
        <taxon>Boletaceae</taxon>
        <taxon>Boletoideae</taxon>
        <taxon>Boletus</taxon>
    </lineage>
</organism>
<dbReference type="EMBL" id="WHUW01000012">
    <property type="protein sequence ID" value="KAF8440296.1"/>
    <property type="molecule type" value="Genomic_DNA"/>
</dbReference>
<gene>
    <name evidence="5" type="ORF">L210DRAFT_3539191</name>
</gene>
<evidence type="ECO:0000313" key="5">
    <source>
        <dbReference type="EMBL" id="KAF8440296.1"/>
    </source>
</evidence>
<dbReference type="InterPro" id="IPR036987">
    <property type="entry name" value="SRA-YDG_sf"/>
</dbReference>
<dbReference type="GO" id="GO:0016567">
    <property type="term" value="P:protein ubiquitination"/>
    <property type="evidence" value="ECO:0007669"/>
    <property type="project" value="TreeGrafter"/>
</dbReference>
<dbReference type="SMART" id="SM00466">
    <property type="entry name" value="SRA"/>
    <property type="match status" value="1"/>
</dbReference>
<dbReference type="PROSITE" id="PS51015">
    <property type="entry name" value="YDG"/>
    <property type="match status" value="1"/>
</dbReference>
<dbReference type="SUPFAM" id="SSF88697">
    <property type="entry name" value="PUA domain-like"/>
    <property type="match status" value="1"/>
</dbReference>
<evidence type="ECO:0000256" key="2">
    <source>
        <dbReference type="PROSITE-ProRule" id="PRU00358"/>
    </source>
</evidence>
<name>A0AAD4BUK0_BOLED</name>
<comment type="subcellular location">
    <subcellularLocation>
        <location evidence="2">Nucleus</location>
    </subcellularLocation>
</comment>
<evidence type="ECO:0000313" key="6">
    <source>
        <dbReference type="Proteomes" id="UP001194468"/>
    </source>
</evidence>
<comment type="caution">
    <text evidence="5">The sequence shown here is derived from an EMBL/GenBank/DDBJ whole genome shotgun (WGS) entry which is preliminary data.</text>
</comment>
<dbReference type="GO" id="GO:0044027">
    <property type="term" value="P:negative regulation of gene expression via chromosomal CpG island methylation"/>
    <property type="evidence" value="ECO:0007669"/>
    <property type="project" value="TreeGrafter"/>
</dbReference>
<dbReference type="InterPro" id="IPR045134">
    <property type="entry name" value="UHRF1/2-like"/>
</dbReference>